<keyword evidence="6 8" id="KW-1133">Transmembrane helix</keyword>
<evidence type="ECO:0000256" key="1">
    <source>
        <dbReference type="ARBA" id="ARBA00004651"/>
    </source>
</evidence>
<dbReference type="PROSITE" id="PS51257">
    <property type="entry name" value="PROKAR_LIPOPROTEIN"/>
    <property type="match status" value="1"/>
</dbReference>
<keyword evidence="4 8" id="KW-1003">Cell membrane</keyword>
<dbReference type="OrthoDB" id="689315at2759"/>
<gene>
    <name evidence="10" type="ORF">HHK36_021150</name>
</gene>
<evidence type="ECO:0000313" key="10">
    <source>
        <dbReference type="EMBL" id="KAF8392910.1"/>
    </source>
</evidence>
<dbReference type="Pfam" id="PF04535">
    <property type="entry name" value="CASP_dom"/>
    <property type="match status" value="1"/>
</dbReference>
<dbReference type="EMBL" id="JABCRI010000015">
    <property type="protein sequence ID" value="KAF8392910.1"/>
    <property type="molecule type" value="Genomic_DNA"/>
</dbReference>
<evidence type="ECO:0000259" key="9">
    <source>
        <dbReference type="Pfam" id="PF04535"/>
    </source>
</evidence>
<feature type="transmembrane region" description="Helical" evidence="8">
    <location>
        <begin position="144"/>
        <end position="168"/>
    </location>
</feature>
<dbReference type="PANTHER" id="PTHR33573:SF30">
    <property type="entry name" value="CASP-LIKE PROTEIN 2C1-RELATED"/>
    <property type="match status" value="1"/>
</dbReference>
<sequence>MKSGILKAEGFLRFFSLGLLALTACLVGLDAQTKEIFFSLERKATFRDLNALLALVYVDSIAAGYNLLQLSKCFFISGFNGNPTGSYKNLAWVFFFLDQMAAYVCFAANLAATQASLLAVTGASQFQWMKICNRYTRFCIQIGGALLCGLIASLVMAVISSISAFNLFRLYSSKQFLVLKGK</sequence>
<evidence type="ECO:0000313" key="11">
    <source>
        <dbReference type="Proteomes" id="UP000655225"/>
    </source>
</evidence>
<organism evidence="10 11">
    <name type="scientific">Tetracentron sinense</name>
    <name type="common">Spur-leaf</name>
    <dbReference type="NCBI Taxonomy" id="13715"/>
    <lineage>
        <taxon>Eukaryota</taxon>
        <taxon>Viridiplantae</taxon>
        <taxon>Streptophyta</taxon>
        <taxon>Embryophyta</taxon>
        <taxon>Tracheophyta</taxon>
        <taxon>Spermatophyta</taxon>
        <taxon>Magnoliopsida</taxon>
        <taxon>Trochodendrales</taxon>
        <taxon>Trochodendraceae</taxon>
        <taxon>Tetracentron</taxon>
    </lineage>
</organism>
<comment type="caution">
    <text evidence="10">The sequence shown here is derived from an EMBL/GenBank/DDBJ whole genome shotgun (WGS) entry which is preliminary data.</text>
</comment>
<evidence type="ECO:0000256" key="8">
    <source>
        <dbReference type="RuleBase" id="RU361233"/>
    </source>
</evidence>
<feature type="transmembrane region" description="Helical" evidence="8">
    <location>
        <begin position="49"/>
        <end position="68"/>
    </location>
</feature>
<protein>
    <recommendedName>
        <fullName evidence="8">CASP-like protein</fullName>
    </recommendedName>
</protein>
<evidence type="ECO:0000256" key="2">
    <source>
        <dbReference type="ARBA" id="ARBA00007651"/>
    </source>
</evidence>
<reference evidence="10 11" key="1">
    <citation type="submission" date="2020-04" db="EMBL/GenBank/DDBJ databases">
        <title>Plant Genome Project.</title>
        <authorList>
            <person name="Zhang R.-G."/>
        </authorList>
    </citation>
    <scope>NUCLEOTIDE SEQUENCE [LARGE SCALE GENOMIC DNA]</scope>
    <source>
        <strain evidence="10">YNK0</strain>
        <tissue evidence="10">Leaf</tissue>
    </source>
</reference>
<evidence type="ECO:0000256" key="5">
    <source>
        <dbReference type="ARBA" id="ARBA00022692"/>
    </source>
</evidence>
<dbReference type="InterPro" id="IPR006702">
    <property type="entry name" value="CASP_dom"/>
</dbReference>
<evidence type="ECO:0000256" key="3">
    <source>
        <dbReference type="ARBA" id="ARBA00011489"/>
    </source>
</evidence>
<comment type="subcellular location">
    <subcellularLocation>
        <location evidence="1 8">Cell membrane</location>
        <topology evidence="1 8">Multi-pass membrane protein</topology>
    </subcellularLocation>
</comment>
<keyword evidence="7 8" id="KW-0472">Membrane</keyword>
<feature type="domain" description="Casparian strip membrane protein" evidence="9">
    <location>
        <begin position="5"/>
        <end position="154"/>
    </location>
</feature>
<evidence type="ECO:0000256" key="4">
    <source>
        <dbReference type="ARBA" id="ARBA00022475"/>
    </source>
</evidence>
<proteinExistence type="inferred from homology"/>
<name>A0A834YTE6_TETSI</name>
<comment type="subunit">
    <text evidence="3 8">Homodimer and heterodimers.</text>
</comment>
<accession>A0A834YTE6</accession>
<feature type="transmembrane region" description="Helical" evidence="8">
    <location>
        <begin position="100"/>
        <end position="123"/>
    </location>
</feature>
<dbReference type="AlphaFoldDB" id="A0A834YTE6"/>
<dbReference type="NCBIfam" id="TIGR01569">
    <property type="entry name" value="A_tha_TIGR01569"/>
    <property type="match status" value="1"/>
</dbReference>
<dbReference type="Proteomes" id="UP000655225">
    <property type="component" value="Unassembled WGS sequence"/>
</dbReference>
<keyword evidence="11" id="KW-1185">Reference proteome</keyword>
<dbReference type="OMA" id="WMKICNR"/>
<comment type="similarity">
    <text evidence="2 8">Belongs to the Casparian strip membrane proteins (CASP) family.</text>
</comment>
<dbReference type="InterPro" id="IPR006459">
    <property type="entry name" value="CASP/CASPL"/>
</dbReference>
<dbReference type="PANTHER" id="PTHR33573">
    <property type="entry name" value="CASP-LIKE PROTEIN 4A4"/>
    <property type="match status" value="1"/>
</dbReference>
<evidence type="ECO:0000256" key="6">
    <source>
        <dbReference type="ARBA" id="ARBA00022989"/>
    </source>
</evidence>
<dbReference type="GO" id="GO:0005886">
    <property type="term" value="C:plasma membrane"/>
    <property type="evidence" value="ECO:0007669"/>
    <property type="project" value="UniProtKB-SubCell"/>
</dbReference>
<evidence type="ECO:0000256" key="7">
    <source>
        <dbReference type="ARBA" id="ARBA00023136"/>
    </source>
</evidence>
<feature type="transmembrane region" description="Helical" evidence="8">
    <location>
        <begin position="12"/>
        <end position="29"/>
    </location>
</feature>
<keyword evidence="5 8" id="KW-0812">Transmembrane</keyword>